<name>A0ACB8TE30_9AGAM</name>
<dbReference type="Proteomes" id="UP000814140">
    <property type="component" value="Unassembled WGS sequence"/>
</dbReference>
<evidence type="ECO:0000313" key="1">
    <source>
        <dbReference type="EMBL" id="KAI0066682.1"/>
    </source>
</evidence>
<sequence length="164" mass="17866">MIYFVHNHATSPMNLASSGTPPSFMLAPSSSSTHTFPPASRHRCRRSVSFISRCVISGLSSSRATSDPPASSMPCPAIVLGSARSTMPANVRRCACSTPPTSAASTRSTPAMNPAEMGETKSRFCVTTEETKIRLPDGWLLLKYVVRAIEERYWVICDKCAFCW</sequence>
<organism evidence="1 2">
    <name type="scientific">Artomyces pyxidatus</name>
    <dbReference type="NCBI Taxonomy" id="48021"/>
    <lineage>
        <taxon>Eukaryota</taxon>
        <taxon>Fungi</taxon>
        <taxon>Dikarya</taxon>
        <taxon>Basidiomycota</taxon>
        <taxon>Agaricomycotina</taxon>
        <taxon>Agaricomycetes</taxon>
        <taxon>Russulales</taxon>
        <taxon>Auriscalpiaceae</taxon>
        <taxon>Artomyces</taxon>
    </lineage>
</organism>
<reference evidence="1" key="1">
    <citation type="submission" date="2021-03" db="EMBL/GenBank/DDBJ databases">
        <authorList>
            <consortium name="DOE Joint Genome Institute"/>
            <person name="Ahrendt S."/>
            <person name="Looney B.P."/>
            <person name="Miyauchi S."/>
            <person name="Morin E."/>
            <person name="Drula E."/>
            <person name="Courty P.E."/>
            <person name="Chicoki N."/>
            <person name="Fauchery L."/>
            <person name="Kohler A."/>
            <person name="Kuo A."/>
            <person name="Labutti K."/>
            <person name="Pangilinan J."/>
            <person name="Lipzen A."/>
            <person name="Riley R."/>
            <person name="Andreopoulos W."/>
            <person name="He G."/>
            <person name="Johnson J."/>
            <person name="Barry K.W."/>
            <person name="Grigoriev I.V."/>
            <person name="Nagy L."/>
            <person name="Hibbett D."/>
            <person name="Henrissat B."/>
            <person name="Matheny P.B."/>
            <person name="Labbe J."/>
            <person name="Martin F."/>
        </authorList>
    </citation>
    <scope>NUCLEOTIDE SEQUENCE</scope>
    <source>
        <strain evidence="1">HHB10654</strain>
    </source>
</reference>
<comment type="caution">
    <text evidence="1">The sequence shown here is derived from an EMBL/GenBank/DDBJ whole genome shotgun (WGS) entry which is preliminary data.</text>
</comment>
<keyword evidence="2" id="KW-1185">Reference proteome</keyword>
<proteinExistence type="predicted"/>
<evidence type="ECO:0000313" key="2">
    <source>
        <dbReference type="Proteomes" id="UP000814140"/>
    </source>
</evidence>
<reference evidence="1" key="2">
    <citation type="journal article" date="2022" name="New Phytol.">
        <title>Evolutionary transition to the ectomycorrhizal habit in the genomes of a hyperdiverse lineage of mushroom-forming fungi.</title>
        <authorList>
            <person name="Looney B."/>
            <person name="Miyauchi S."/>
            <person name="Morin E."/>
            <person name="Drula E."/>
            <person name="Courty P.E."/>
            <person name="Kohler A."/>
            <person name="Kuo A."/>
            <person name="LaButti K."/>
            <person name="Pangilinan J."/>
            <person name="Lipzen A."/>
            <person name="Riley R."/>
            <person name="Andreopoulos W."/>
            <person name="He G."/>
            <person name="Johnson J."/>
            <person name="Nolan M."/>
            <person name="Tritt A."/>
            <person name="Barry K.W."/>
            <person name="Grigoriev I.V."/>
            <person name="Nagy L.G."/>
            <person name="Hibbett D."/>
            <person name="Henrissat B."/>
            <person name="Matheny P.B."/>
            <person name="Labbe J."/>
            <person name="Martin F.M."/>
        </authorList>
    </citation>
    <scope>NUCLEOTIDE SEQUENCE</scope>
    <source>
        <strain evidence="1">HHB10654</strain>
    </source>
</reference>
<accession>A0ACB8TE30</accession>
<protein>
    <submittedName>
        <fullName evidence="1">Uncharacterized protein</fullName>
    </submittedName>
</protein>
<dbReference type="EMBL" id="MU277192">
    <property type="protein sequence ID" value="KAI0066682.1"/>
    <property type="molecule type" value="Genomic_DNA"/>
</dbReference>
<gene>
    <name evidence="1" type="ORF">BV25DRAFT_1417140</name>
</gene>